<dbReference type="InterPro" id="IPR012902">
    <property type="entry name" value="N_methyl_site"/>
</dbReference>
<keyword evidence="4" id="KW-0488">Methylation</keyword>
<proteinExistence type="inferred from homology"/>
<evidence type="ECO:0000256" key="9">
    <source>
        <dbReference type="ARBA" id="ARBA00025772"/>
    </source>
</evidence>
<evidence type="ECO:0000259" key="12">
    <source>
        <dbReference type="Pfam" id="PF12019"/>
    </source>
</evidence>
<feature type="transmembrane region" description="Helical" evidence="11">
    <location>
        <begin position="6"/>
        <end position="29"/>
    </location>
</feature>
<evidence type="ECO:0000256" key="3">
    <source>
        <dbReference type="ARBA" id="ARBA00022475"/>
    </source>
</evidence>
<keyword evidence="6 11" id="KW-0812">Transmembrane</keyword>
<evidence type="ECO:0000256" key="11">
    <source>
        <dbReference type="SAM" id="Phobius"/>
    </source>
</evidence>
<dbReference type="RefSeq" id="WP_083559437.1">
    <property type="nucleotide sequence ID" value="NZ_AQQV01000001.1"/>
</dbReference>
<evidence type="ECO:0000313" key="13">
    <source>
        <dbReference type="EMBL" id="ORE88826.1"/>
    </source>
</evidence>
<evidence type="ECO:0000256" key="2">
    <source>
        <dbReference type="ARBA" id="ARBA00021549"/>
    </source>
</evidence>
<dbReference type="SUPFAM" id="SSF54523">
    <property type="entry name" value="Pili subunits"/>
    <property type="match status" value="1"/>
</dbReference>
<accession>A0A1Y1SGN7</accession>
<organism evidence="13 14">
    <name type="scientific">Oceanococcus atlanticus</name>
    <dbReference type="NCBI Taxonomy" id="1317117"/>
    <lineage>
        <taxon>Bacteria</taxon>
        <taxon>Pseudomonadati</taxon>
        <taxon>Pseudomonadota</taxon>
        <taxon>Gammaproteobacteria</taxon>
        <taxon>Chromatiales</taxon>
        <taxon>Oceanococcaceae</taxon>
        <taxon>Oceanococcus</taxon>
    </lineage>
</organism>
<dbReference type="OrthoDB" id="2313614at2"/>
<protein>
    <recommendedName>
        <fullName evidence="2">Type II secretion system protein H</fullName>
    </recommendedName>
    <alternativeName>
        <fullName evidence="10">General secretion pathway protein H</fullName>
    </alternativeName>
</protein>
<dbReference type="Pfam" id="PF07963">
    <property type="entry name" value="N_methyl"/>
    <property type="match status" value="1"/>
</dbReference>
<dbReference type="InterPro" id="IPR022346">
    <property type="entry name" value="T2SS_GspH"/>
</dbReference>
<dbReference type="Pfam" id="PF12019">
    <property type="entry name" value="GspH"/>
    <property type="match status" value="1"/>
</dbReference>
<evidence type="ECO:0000256" key="1">
    <source>
        <dbReference type="ARBA" id="ARBA00004377"/>
    </source>
</evidence>
<name>A0A1Y1SGN7_9GAMM</name>
<keyword evidence="7 11" id="KW-1133">Transmembrane helix</keyword>
<keyword evidence="3" id="KW-1003">Cell membrane</keyword>
<dbReference type="PRINTS" id="PR00885">
    <property type="entry name" value="BCTERIALGSPH"/>
</dbReference>
<gene>
    <name evidence="13" type="ORF">ATO7_03085</name>
</gene>
<sequence>MKQHGFTLLELMIVVVIIAITASVGVPSFRDTIRNQRISTLSNELLTSVSQARAAAIQQNTNVVVCMSKNPDANPPVCEDTKDWSAGWVVLADSNRDGAFENKLSDVRISHPNMIVKTNGAGQVQFARTGLPVGFNNATYSICDERKADTGHLKDMRTLVISASGRAKVEIPESGELGC</sequence>
<evidence type="ECO:0000256" key="7">
    <source>
        <dbReference type="ARBA" id="ARBA00022989"/>
    </source>
</evidence>
<dbReference type="GO" id="GO:0005886">
    <property type="term" value="C:plasma membrane"/>
    <property type="evidence" value="ECO:0007669"/>
    <property type="project" value="UniProtKB-SubCell"/>
</dbReference>
<evidence type="ECO:0000256" key="6">
    <source>
        <dbReference type="ARBA" id="ARBA00022692"/>
    </source>
</evidence>
<evidence type="ECO:0000256" key="4">
    <source>
        <dbReference type="ARBA" id="ARBA00022481"/>
    </source>
</evidence>
<dbReference type="EMBL" id="AQQV01000001">
    <property type="protein sequence ID" value="ORE88826.1"/>
    <property type="molecule type" value="Genomic_DNA"/>
</dbReference>
<comment type="subcellular location">
    <subcellularLocation>
        <location evidence="1">Cell inner membrane</location>
        <topology evidence="1">Single-pass membrane protein</topology>
    </subcellularLocation>
</comment>
<keyword evidence="5" id="KW-0997">Cell inner membrane</keyword>
<comment type="similarity">
    <text evidence="9">Belongs to the GSP H family.</text>
</comment>
<dbReference type="Gene3D" id="3.55.40.10">
    <property type="entry name" value="minor pseudopilin epsh domain"/>
    <property type="match status" value="1"/>
</dbReference>
<dbReference type="NCBIfam" id="TIGR02532">
    <property type="entry name" value="IV_pilin_GFxxxE"/>
    <property type="match status" value="1"/>
</dbReference>
<feature type="domain" description="General secretion pathway GspH" evidence="12">
    <location>
        <begin position="43"/>
        <end position="165"/>
    </location>
</feature>
<reference evidence="13 14" key="1">
    <citation type="submission" date="2013-04" db="EMBL/GenBank/DDBJ databases">
        <title>Oceanococcus atlanticus 22II-S10r2 Genome Sequencing.</title>
        <authorList>
            <person name="Lai Q."/>
            <person name="Li G."/>
            <person name="Shao Z."/>
        </authorList>
    </citation>
    <scope>NUCLEOTIDE SEQUENCE [LARGE SCALE GENOMIC DNA]</scope>
    <source>
        <strain evidence="13 14">22II-S10r2</strain>
    </source>
</reference>
<evidence type="ECO:0000256" key="10">
    <source>
        <dbReference type="ARBA" id="ARBA00030775"/>
    </source>
</evidence>
<dbReference type="PROSITE" id="PS00409">
    <property type="entry name" value="PROKAR_NTER_METHYL"/>
    <property type="match status" value="1"/>
</dbReference>
<dbReference type="STRING" id="1317117.ATO7_03085"/>
<evidence type="ECO:0000256" key="8">
    <source>
        <dbReference type="ARBA" id="ARBA00023136"/>
    </source>
</evidence>
<keyword evidence="14" id="KW-1185">Reference proteome</keyword>
<dbReference type="InterPro" id="IPR045584">
    <property type="entry name" value="Pilin-like"/>
</dbReference>
<evidence type="ECO:0000313" key="14">
    <source>
        <dbReference type="Proteomes" id="UP000192342"/>
    </source>
</evidence>
<comment type="caution">
    <text evidence="13">The sequence shown here is derived from an EMBL/GenBank/DDBJ whole genome shotgun (WGS) entry which is preliminary data.</text>
</comment>
<keyword evidence="8 11" id="KW-0472">Membrane</keyword>
<dbReference type="AlphaFoldDB" id="A0A1Y1SGN7"/>
<dbReference type="GO" id="GO:0015628">
    <property type="term" value="P:protein secretion by the type II secretion system"/>
    <property type="evidence" value="ECO:0007669"/>
    <property type="project" value="InterPro"/>
</dbReference>
<dbReference type="InterPro" id="IPR002416">
    <property type="entry name" value="T2SS_protein-GspH"/>
</dbReference>
<dbReference type="Proteomes" id="UP000192342">
    <property type="component" value="Unassembled WGS sequence"/>
</dbReference>
<evidence type="ECO:0000256" key="5">
    <source>
        <dbReference type="ARBA" id="ARBA00022519"/>
    </source>
</evidence>
<dbReference type="GO" id="GO:0015627">
    <property type="term" value="C:type II protein secretion system complex"/>
    <property type="evidence" value="ECO:0007669"/>
    <property type="project" value="InterPro"/>
</dbReference>